<protein>
    <submittedName>
        <fullName evidence="1">Uncharacterized protein</fullName>
    </submittedName>
</protein>
<dbReference type="Proteomes" id="UP000323274">
    <property type="component" value="Unassembled WGS sequence"/>
</dbReference>
<dbReference type="RefSeq" id="WP_012305119.1">
    <property type="nucleotide sequence ID" value="NZ_BJJW01000006.1"/>
</dbReference>
<gene>
    <name evidence="1" type="ORF">LCIT_09730</name>
</gene>
<evidence type="ECO:0000313" key="1">
    <source>
        <dbReference type="EMBL" id="GDZ83731.1"/>
    </source>
</evidence>
<organism evidence="1 2">
    <name type="scientific">Leuconostoc citreum</name>
    <dbReference type="NCBI Taxonomy" id="33964"/>
    <lineage>
        <taxon>Bacteria</taxon>
        <taxon>Bacillati</taxon>
        <taxon>Bacillota</taxon>
        <taxon>Bacilli</taxon>
        <taxon>Lactobacillales</taxon>
        <taxon>Lactobacillaceae</taxon>
        <taxon>Leuconostoc</taxon>
    </lineage>
</organism>
<proteinExistence type="predicted"/>
<evidence type="ECO:0000313" key="2">
    <source>
        <dbReference type="Proteomes" id="UP000323274"/>
    </source>
</evidence>
<accession>A0A5A5TYC6</accession>
<dbReference type="AlphaFoldDB" id="A0A5A5TYC6"/>
<dbReference type="GeneID" id="61102346"/>
<dbReference type="OMA" id="YRIEQYP"/>
<dbReference type="EMBL" id="BJJW01000006">
    <property type="protein sequence ID" value="GDZ83731.1"/>
    <property type="molecule type" value="Genomic_DNA"/>
</dbReference>
<comment type="caution">
    <text evidence="1">The sequence shown here is derived from an EMBL/GenBank/DDBJ whole genome shotgun (WGS) entry which is preliminary data.</text>
</comment>
<name>A0A5A5TYC6_LEUCI</name>
<sequence>MPLFNKAKQKLKATIDTQTTEKVETHLEGLLVQPFAYKKLLIIYRIEQYPSTSNHIDNKILTFDKKEPLSEQRYHEIIERLKNDDSDRIAIVNILPLVE</sequence>
<reference evidence="1 2" key="1">
    <citation type="submission" date="2019-04" db="EMBL/GenBank/DDBJ databases">
        <title>A pseudo-fructophilic Leuconostoc citreum strain F192-5 isolated from peel of satsuma mandarin: the first report for isolation and characterization of strain-dependent fructophilic-like characteristics.</title>
        <authorList>
            <person name="Maeno S."/>
            <person name="Tanizawa Y."/>
            <person name="Kajikawa A."/>
            <person name="Kanesaki Y."/>
            <person name="Kubota E."/>
            <person name="Arita M."/>
            <person name="Leon D."/>
            <person name="Endo A."/>
        </authorList>
    </citation>
    <scope>NUCLEOTIDE SEQUENCE [LARGE SCALE GENOMIC DNA]</scope>
    <source>
        <strain evidence="1 2">F192-5</strain>
    </source>
</reference>